<proteinExistence type="predicted"/>
<name>A0ABQ7QFJ5_PLUXY</name>
<gene>
    <name evidence="2" type="ORF">JYU34_010896</name>
</gene>
<accession>A0ABQ7QFJ5</accession>
<sequence>MNTLKYFKPLQRHLISSIRFPAAEYATHHIKYMEIQDRWREKDSLSKRWKLIYKSPMDLTLNYLTTFLTVSTGAVTAGGVYYIANFDMADIDKPLLLGGDVVIANTPVEALIYLGAYIFFHASLKILLSRFVIRMYQDGDNYMAVFKGHMYNKIKLHEFHLKDFKRLNPPWVVSWGDGRFSLGNKHAIILENYFKTPEHFNYLLYKKKIDNDDD</sequence>
<keyword evidence="1" id="KW-0812">Transmembrane</keyword>
<comment type="caution">
    <text evidence="2">The sequence shown here is derived from an EMBL/GenBank/DDBJ whole genome shotgun (WGS) entry which is preliminary data.</text>
</comment>
<protein>
    <recommendedName>
        <fullName evidence="4">Transmembrane protein 186</fullName>
    </recommendedName>
</protein>
<feature type="transmembrane region" description="Helical" evidence="1">
    <location>
        <begin position="61"/>
        <end position="84"/>
    </location>
</feature>
<evidence type="ECO:0000313" key="3">
    <source>
        <dbReference type="Proteomes" id="UP000823941"/>
    </source>
</evidence>
<reference evidence="2 3" key="1">
    <citation type="submission" date="2021-06" db="EMBL/GenBank/DDBJ databases">
        <title>A haploid diamondback moth (Plutella xylostella L.) genome assembly resolves 31 chromosomes and identifies a diamide resistance mutation.</title>
        <authorList>
            <person name="Ward C.M."/>
            <person name="Perry K.D."/>
            <person name="Baker G."/>
            <person name="Powis K."/>
            <person name="Heckel D.G."/>
            <person name="Baxter S.W."/>
        </authorList>
    </citation>
    <scope>NUCLEOTIDE SEQUENCE [LARGE SCALE GENOMIC DNA]</scope>
    <source>
        <strain evidence="2 3">LV</strain>
        <tissue evidence="2">Single pupa</tissue>
    </source>
</reference>
<dbReference type="EMBL" id="JAHIBW010000015">
    <property type="protein sequence ID" value="KAG7303976.1"/>
    <property type="molecule type" value="Genomic_DNA"/>
</dbReference>
<keyword evidence="3" id="KW-1185">Reference proteome</keyword>
<dbReference type="Proteomes" id="UP000823941">
    <property type="component" value="Chromosome 15"/>
</dbReference>
<feature type="transmembrane region" description="Helical" evidence="1">
    <location>
        <begin position="110"/>
        <end position="128"/>
    </location>
</feature>
<evidence type="ECO:0000313" key="2">
    <source>
        <dbReference type="EMBL" id="KAG7303976.1"/>
    </source>
</evidence>
<organism evidence="2 3">
    <name type="scientific">Plutella xylostella</name>
    <name type="common">Diamondback moth</name>
    <name type="synonym">Plutella maculipennis</name>
    <dbReference type="NCBI Taxonomy" id="51655"/>
    <lineage>
        <taxon>Eukaryota</taxon>
        <taxon>Metazoa</taxon>
        <taxon>Ecdysozoa</taxon>
        <taxon>Arthropoda</taxon>
        <taxon>Hexapoda</taxon>
        <taxon>Insecta</taxon>
        <taxon>Pterygota</taxon>
        <taxon>Neoptera</taxon>
        <taxon>Endopterygota</taxon>
        <taxon>Lepidoptera</taxon>
        <taxon>Glossata</taxon>
        <taxon>Ditrysia</taxon>
        <taxon>Yponomeutoidea</taxon>
        <taxon>Plutellidae</taxon>
        <taxon>Plutella</taxon>
    </lineage>
</organism>
<evidence type="ECO:0008006" key="4">
    <source>
        <dbReference type="Google" id="ProtNLM"/>
    </source>
</evidence>
<evidence type="ECO:0000256" key="1">
    <source>
        <dbReference type="SAM" id="Phobius"/>
    </source>
</evidence>
<keyword evidence="1" id="KW-0472">Membrane</keyword>
<keyword evidence="1" id="KW-1133">Transmembrane helix</keyword>